<dbReference type="InterPro" id="IPR004294">
    <property type="entry name" value="Carotenoid_Oase"/>
</dbReference>
<proteinExistence type="inferred from homology"/>
<name>A0A022QWJ6_ERYGU</name>
<dbReference type="Proteomes" id="UP000030748">
    <property type="component" value="Unassembled WGS sequence"/>
</dbReference>
<dbReference type="GO" id="GO:0016702">
    <property type="term" value="F:oxidoreductase activity, acting on single donors with incorporation of molecular oxygen, incorporation of two atoms of oxygen"/>
    <property type="evidence" value="ECO:0007669"/>
    <property type="project" value="InterPro"/>
</dbReference>
<evidence type="ECO:0000313" key="6">
    <source>
        <dbReference type="EMBL" id="EYU33027.1"/>
    </source>
</evidence>
<dbReference type="PANTHER" id="PTHR10543:SF46">
    <property type="entry name" value="CAROTENOID CLEAVAGE DIOXYGENASE 4, CHLOROPLASTIC-RELATED"/>
    <property type="match status" value="1"/>
</dbReference>
<comment type="cofactor">
    <cofactor evidence="5">
        <name>Fe(2+)</name>
        <dbReference type="ChEBI" id="CHEBI:29033"/>
    </cofactor>
    <text evidence="5">Binds 1 Fe(2+) ion per subunit.</text>
</comment>
<keyword evidence="3" id="KW-0560">Oxidoreductase</keyword>
<dbReference type="PANTHER" id="PTHR10543">
    <property type="entry name" value="BETA-CAROTENE DIOXYGENASE"/>
    <property type="match status" value="1"/>
</dbReference>
<dbReference type="STRING" id="4155.A0A022QWJ6"/>
<dbReference type="eggNOG" id="KOG1285">
    <property type="taxonomic scope" value="Eukaryota"/>
</dbReference>
<keyword evidence="4 5" id="KW-0408">Iron</keyword>
<evidence type="ECO:0000313" key="7">
    <source>
        <dbReference type="Proteomes" id="UP000030748"/>
    </source>
</evidence>
<protein>
    <submittedName>
        <fullName evidence="6">Uncharacterized protein</fullName>
    </submittedName>
</protein>
<dbReference type="PhylomeDB" id="A0A022QWJ6"/>
<evidence type="ECO:0000256" key="4">
    <source>
        <dbReference type="ARBA" id="ARBA00023004"/>
    </source>
</evidence>
<dbReference type="EMBL" id="KI630804">
    <property type="protein sequence ID" value="EYU33027.1"/>
    <property type="molecule type" value="Genomic_DNA"/>
</dbReference>
<dbReference type="AlphaFoldDB" id="A0A022QWJ6"/>
<comment type="similarity">
    <text evidence="1">Belongs to the carotenoid oxygenase family.</text>
</comment>
<keyword evidence="3" id="KW-0223">Dioxygenase</keyword>
<organism evidence="6 7">
    <name type="scientific">Erythranthe guttata</name>
    <name type="common">Yellow monkey flower</name>
    <name type="synonym">Mimulus guttatus</name>
    <dbReference type="NCBI Taxonomy" id="4155"/>
    <lineage>
        <taxon>Eukaryota</taxon>
        <taxon>Viridiplantae</taxon>
        <taxon>Streptophyta</taxon>
        <taxon>Embryophyta</taxon>
        <taxon>Tracheophyta</taxon>
        <taxon>Spermatophyta</taxon>
        <taxon>Magnoliopsida</taxon>
        <taxon>eudicotyledons</taxon>
        <taxon>Gunneridae</taxon>
        <taxon>Pentapetalae</taxon>
        <taxon>asterids</taxon>
        <taxon>lamiids</taxon>
        <taxon>Lamiales</taxon>
        <taxon>Phrymaceae</taxon>
        <taxon>Erythranthe</taxon>
    </lineage>
</organism>
<evidence type="ECO:0000256" key="5">
    <source>
        <dbReference type="PIRSR" id="PIRSR604294-1"/>
    </source>
</evidence>
<reference evidence="6 7" key="1">
    <citation type="journal article" date="2013" name="Proc. Natl. Acad. Sci. U.S.A.">
        <title>Fine-scale variation in meiotic recombination in Mimulus inferred from population shotgun sequencing.</title>
        <authorList>
            <person name="Hellsten U."/>
            <person name="Wright K.M."/>
            <person name="Jenkins J."/>
            <person name="Shu S."/>
            <person name="Yuan Y."/>
            <person name="Wessler S.R."/>
            <person name="Schmutz J."/>
            <person name="Willis J.H."/>
            <person name="Rokhsar D.S."/>
        </authorList>
    </citation>
    <scope>NUCLEOTIDE SEQUENCE [LARGE SCALE GENOMIC DNA]</scope>
    <source>
        <strain evidence="7">cv. DUN x IM62</strain>
    </source>
</reference>
<evidence type="ECO:0000256" key="3">
    <source>
        <dbReference type="ARBA" id="ARBA00022964"/>
    </source>
</evidence>
<evidence type="ECO:0000256" key="2">
    <source>
        <dbReference type="ARBA" id="ARBA00022723"/>
    </source>
</evidence>
<gene>
    <name evidence="6" type="ORF">MIMGU_mgv1a020658mg</name>
</gene>
<keyword evidence="7" id="KW-1185">Reference proteome</keyword>
<keyword evidence="2 5" id="KW-0479">Metal-binding</keyword>
<accession>A0A022QWJ6</accession>
<feature type="binding site" evidence="5">
    <location>
        <position position="110"/>
    </location>
    <ligand>
        <name>Fe cation</name>
        <dbReference type="ChEBI" id="CHEBI:24875"/>
        <note>catalytic</note>
    </ligand>
</feature>
<evidence type="ECO:0000256" key="1">
    <source>
        <dbReference type="ARBA" id="ARBA00006787"/>
    </source>
</evidence>
<dbReference type="GO" id="GO:0046872">
    <property type="term" value="F:metal ion binding"/>
    <property type="evidence" value="ECO:0007669"/>
    <property type="project" value="UniProtKB-KW"/>
</dbReference>
<sequence>MPNLVGVVKIDLSLSTTSGYSISSGCGECAVASHMYPPGCSGSEIVFVPREPENPETEEDDGYLVSYVYDKNSEELNFIVMDAKSPILAIRDGNGSVLNRLPHRVPFGFHGIVVPDSQLRKL</sequence>
<dbReference type="Pfam" id="PF03055">
    <property type="entry name" value="RPE65"/>
    <property type="match status" value="1"/>
</dbReference>